<accession>A0ABR3H601</accession>
<reference evidence="11 12" key="1">
    <citation type="submission" date="2024-06" db="EMBL/GenBank/DDBJ databases">
        <title>A chromosome-level genome assembly of beet webworm, Loxostege sticticalis.</title>
        <authorList>
            <person name="Zhang Y."/>
        </authorList>
    </citation>
    <scope>NUCLEOTIDE SEQUENCE [LARGE SCALE GENOMIC DNA]</scope>
    <source>
        <strain evidence="11">AQ026</strain>
        <tissue evidence="11">Whole body</tissue>
    </source>
</reference>
<feature type="region of interest" description="Disordered" evidence="8">
    <location>
        <begin position="253"/>
        <end position="272"/>
    </location>
</feature>
<feature type="domain" description="Protein kinase" evidence="9">
    <location>
        <begin position="1"/>
        <end position="210"/>
    </location>
</feature>
<dbReference type="Pfam" id="PF00069">
    <property type="entry name" value="Pkinase"/>
    <property type="match status" value="1"/>
</dbReference>
<gene>
    <name evidence="11" type="ORF">ABMA27_010422</name>
</gene>
<dbReference type="PANTHER" id="PTHR48012:SF18">
    <property type="entry name" value="HAPPYHOUR, ISOFORM A"/>
    <property type="match status" value="1"/>
</dbReference>
<evidence type="ECO:0000256" key="3">
    <source>
        <dbReference type="ARBA" id="ARBA00022553"/>
    </source>
</evidence>
<feature type="compositionally biased region" description="Pro residues" evidence="8">
    <location>
        <begin position="697"/>
        <end position="707"/>
    </location>
</feature>
<comment type="catalytic activity">
    <reaction evidence="7">
        <text>L-seryl-[protein] + ATP = O-phospho-L-seryl-[protein] + ADP + H(+)</text>
        <dbReference type="Rhea" id="RHEA:17989"/>
        <dbReference type="Rhea" id="RHEA-COMP:9863"/>
        <dbReference type="Rhea" id="RHEA-COMP:11604"/>
        <dbReference type="ChEBI" id="CHEBI:15378"/>
        <dbReference type="ChEBI" id="CHEBI:29999"/>
        <dbReference type="ChEBI" id="CHEBI:30616"/>
        <dbReference type="ChEBI" id="CHEBI:83421"/>
        <dbReference type="ChEBI" id="CHEBI:456216"/>
        <dbReference type="EC" id="2.7.11.1"/>
    </reaction>
</comment>
<organism evidence="11 12">
    <name type="scientific">Loxostege sticticalis</name>
    <name type="common">Beet webworm moth</name>
    <dbReference type="NCBI Taxonomy" id="481309"/>
    <lineage>
        <taxon>Eukaryota</taxon>
        <taxon>Metazoa</taxon>
        <taxon>Ecdysozoa</taxon>
        <taxon>Arthropoda</taxon>
        <taxon>Hexapoda</taxon>
        <taxon>Insecta</taxon>
        <taxon>Pterygota</taxon>
        <taxon>Neoptera</taxon>
        <taxon>Endopterygota</taxon>
        <taxon>Lepidoptera</taxon>
        <taxon>Glossata</taxon>
        <taxon>Ditrysia</taxon>
        <taxon>Pyraloidea</taxon>
        <taxon>Crambidae</taxon>
        <taxon>Pyraustinae</taxon>
        <taxon>Loxostege</taxon>
    </lineage>
</organism>
<evidence type="ECO:0000259" key="9">
    <source>
        <dbReference type="PROSITE" id="PS50011"/>
    </source>
</evidence>
<keyword evidence="12" id="KW-1185">Reference proteome</keyword>
<feature type="compositionally biased region" description="Basic residues" evidence="8">
    <location>
        <begin position="687"/>
        <end position="696"/>
    </location>
</feature>
<dbReference type="InterPro" id="IPR050629">
    <property type="entry name" value="STE20/SPS1-PAK"/>
</dbReference>
<dbReference type="InterPro" id="IPR021160">
    <property type="entry name" value="MAPKKKK"/>
</dbReference>
<comment type="catalytic activity">
    <reaction evidence="7">
        <text>L-threonyl-[protein] + ATP = O-phospho-L-threonyl-[protein] + ADP + H(+)</text>
        <dbReference type="Rhea" id="RHEA:46608"/>
        <dbReference type="Rhea" id="RHEA-COMP:11060"/>
        <dbReference type="Rhea" id="RHEA-COMP:11605"/>
        <dbReference type="ChEBI" id="CHEBI:15378"/>
        <dbReference type="ChEBI" id="CHEBI:30013"/>
        <dbReference type="ChEBI" id="CHEBI:30616"/>
        <dbReference type="ChEBI" id="CHEBI:61977"/>
        <dbReference type="ChEBI" id="CHEBI:456216"/>
        <dbReference type="EC" id="2.7.11.1"/>
    </reaction>
</comment>
<keyword evidence="4 7" id="KW-0808">Transferase</keyword>
<feature type="region of interest" description="Disordered" evidence="8">
    <location>
        <begin position="641"/>
        <end position="707"/>
    </location>
</feature>
<keyword evidence="7" id="KW-0418">Kinase</keyword>
<evidence type="ECO:0000256" key="4">
    <source>
        <dbReference type="ARBA" id="ARBA00022679"/>
    </source>
</evidence>
<protein>
    <recommendedName>
        <fullName evidence="7">Mitogen-activated protein kinase kinase kinase kinase</fullName>
        <ecNumber evidence="7">2.7.11.1</ecNumber>
    </recommendedName>
</protein>
<dbReference type="Pfam" id="PF00780">
    <property type="entry name" value="CNH"/>
    <property type="match status" value="1"/>
</dbReference>
<dbReference type="CDD" id="cd06613">
    <property type="entry name" value="STKc_MAP4K3_like"/>
    <property type="match status" value="1"/>
</dbReference>
<dbReference type="EC" id="2.7.11.1" evidence="7"/>
<comment type="cofactor">
    <cofactor evidence="1 7">
        <name>Mg(2+)</name>
        <dbReference type="ChEBI" id="CHEBI:18420"/>
    </cofactor>
</comment>
<feature type="domain" description="CNH" evidence="10">
    <location>
        <begin position="725"/>
        <end position="1047"/>
    </location>
</feature>
<keyword evidence="6 7" id="KW-0067">ATP-binding</keyword>
<dbReference type="InterPro" id="IPR011009">
    <property type="entry name" value="Kinase-like_dom_sf"/>
</dbReference>
<dbReference type="Proteomes" id="UP001549920">
    <property type="component" value="Unassembled WGS sequence"/>
</dbReference>
<name>A0ABR3H601_LOXSC</name>
<dbReference type="Gene3D" id="1.10.510.10">
    <property type="entry name" value="Transferase(Phosphotransferase) domain 1"/>
    <property type="match status" value="1"/>
</dbReference>
<keyword evidence="5 7" id="KW-0547">Nucleotide-binding</keyword>
<evidence type="ECO:0000256" key="1">
    <source>
        <dbReference type="ARBA" id="ARBA00001946"/>
    </source>
</evidence>
<dbReference type="SMART" id="SM00036">
    <property type="entry name" value="CNH"/>
    <property type="match status" value="1"/>
</dbReference>
<sequence>MMKDCRHPNIVAYYGSYLRRDKLWISMEYCGGGSLQDIYHVTGPLTELQIAYMCRETLTGLSYLHSMGKMHRDIKGANILLTECGDVKLADFGVSAQITATINKRKSFIGTPYWMAPEVAAVERKGGYNQLCDIWACGITAIELAELQPPMFELHPMRVLFLMSKSGFKPPALKERERWSAVFHSFLKLALTKNPKKRPTADKLLQHAFFQQDMNKRLAIELLQKYSNPSSCNSTELDEDGAVSNVPQRIASKHTGRGRRVLGEPPAPPRPRSLAAAHVTQMDGDAPLAARTARLPEEGRVSSRYDDSPIIDLDADDELARQNLFSALPPRAPAAVGDTVKRNVYHRQSSEDWSVASLMSCPKHNPLQDLTTDTMPSSEKATLPLTADTAAMAQAGNPGLSTHIHDQHLSQCIQLKQNFLNNSTTNIYQNVASNFQSPIGASTVSIDDPLCRKMGETDIMYVDQPESDVIVDSPQIRNANCECGLCPKPEPRDDNTLSDLQRSVASKCSCDACNSNGDILSYYRNCSKQTSDSGIVYCDSCKKQKISVSNFRALQIANRLRIADDKLENGGQSDDDLCRKIDMSLNMDDKNYEHRKRHNRHNSDSVTAGIDLSQFCQCELENSKRKTSSVDEIFNMVDETEKQKELTEEETKVSQRQRSLSDSQRDKAKVENKVDVSAGNGAPLVPPRRRVRRAHTPPRPAPNGLPPTPKVHMGACFSKVFNGCPLRINCTASWIHPDTRDQHILIGAEEGIYTLNLNELHETAMDQLCPRRTIWMHVIKDVLMSLSGKTPSLYRHELLALIGSARGGRSLRVLPPRLLPRRFALTTRVPDTRGCMRCAVARNPYNGYKYLCGATPAGLFLMQWYDPLRKFMLLKNIECVLPSPLVAFELIITPELEYPLLCVGATRNPIRLNLININSGASWFHSDELEACVGSSNTVIPRPERLHTLRAVHQLNKDAVLVCHENVVDIIPVLPPALEPPRDERRRHKLLQRIQFDFNIDSILCLADSVLAFHRHGVQGRSLRHADVTQEITDHSRAYRLLGHDKVVVLESHILQNNTLSGEDGNDLYILAGHEASY</sequence>
<evidence type="ECO:0000256" key="5">
    <source>
        <dbReference type="ARBA" id="ARBA00022741"/>
    </source>
</evidence>
<dbReference type="PROSITE" id="PS50011">
    <property type="entry name" value="PROTEIN_KINASE_DOM"/>
    <property type="match status" value="1"/>
</dbReference>
<proteinExistence type="inferred from homology"/>
<evidence type="ECO:0000313" key="11">
    <source>
        <dbReference type="EMBL" id="KAL0860114.1"/>
    </source>
</evidence>
<feature type="compositionally biased region" description="Basic and acidic residues" evidence="8">
    <location>
        <begin position="663"/>
        <end position="674"/>
    </location>
</feature>
<dbReference type="SMART" id="SM00220">
    <property type="entry name" value="S_TKc"/>
    <property type="match status" value="1"/>
</dbReference>
<dbReference type="InterPro" id="IPR000719">
    <property type="entry name" value="Prot_kinase_dom"/>
</dbReference>
<dbReference type="SUPFAM" id="SSF56112">
    <property type="entry name" value="Protein kinase-like (PK-like)"/>
    <property type="match status" value="1"/>
</dbReference>
<comment type="similarity">
    <text evidence="2 7">Belongs to the protein kinase superfamily. STE Ser/Thr protein kinase family. STE20 subfamily.</text>
</comment>
<dbReference type="PANTHER" id="PTHR48012">
    <property type="entry name" value="STERILE20-LIKE KINASE, ISOFORM B-RELATED"/>
    <property type="match status" value="1"/>
</dbReference>
<evidence type="ECO:0000256" key="7">
    <source>
        <dbReference type="PIRNR" id="PIRNR038172"/>
    </source>
</evidence>
<evidence type="ECO:0000256" key="6">
    <source>
        <dbReference type="ARBA" id="ARBA00022840"/>
    </source>
</evidence>
<evidence type="ECO:0000313" key="12">
    <source>
        <dbReference type="Proteomes" id="UP001549920"/>
    </source>
</evidence>
<dbReference type="InterPro" id="IPR001180">
    <property type="entry name" value="CNH_dom"/>
</dbReference>
<evidence type="ECO:0000259" key="10">
    <source>
        <dbReference type="PROSITE" id="PS50219"/>
    </source>
</evidence>
<keyword evidence="7" id="KW-0723">Serine/threonine-protein kinase</keyword>
<dbReference type="PIRSF" id="PIRSF038172">
    <property type="entry name" value="MAPKKKK"/>
    <property type="match status" value="1"/>
</dbReference>
<dbReference type="EMBL" id="JBEUOH010000026">
    <property type="protein sequence ID" value="KAL0860114.1"/>
    <property type="molecule type" value="Genomic_DNA"/>
</dbReference>
<keyword evidence="3" id="KW-0597">Phosphoprotein</keyword>
<feature type="compositionally biased region" description="Basic and acidic residues" evidence="8">
    <location>
        <begin position="641"/>
        <end position="653"/>
    </location>
</feature>
<comment type="caution">
    <text evidence="11">The sequence shown here is derived from an EMBL/GenBank/DDBJ whole genome shotgun (WGS) entry which is preliminary data.</text>
</comment>
<dbReference type="PROSITE" id="PS50219">
    <property type="entry name" value="CNH"/>
    <property type="match status" value="1"/>
</dbReference>
<evidence type="ECO:0000256" key="8">
    <source>
        <dbReference type="SAM" id="MobiDB-lite"/>
    </source>
</evidence>
<comment type="function">
    <text evidence="7">Serine/threonine kinase that plays a role in the response to environmental stress. Appears to act upstream of the JUN N-terminal pathway.</text>
</comment>
<evidence type="ECO:0000256" key="2">
    <source>
        <dbReference type="ARBA" id="ARBA00008874"/>
    </source>
</evidence>